<dbReference type="EMBL" id="JACHWF010000001">
    <property type="protein sequence ID" value="MBB3005461.1"/>
    <property type="molecule type" value="Genomic_DNA"/>
</dbReference>
<gene>
    <name evidence="2" type="ORF">FHX61_000077</name>
</gene>
<dbReference type="SUPFAM" id="SSF56112">
    <property type="entry name" value="Protein kinase-like (PK-like)"/>
    <property type="match status" value="1"/>
</dbReference>
<dbReference type="Proteomes" id="UP000578036">
    <property type="component" value="Unassembled WGS sequence"/>
</dbReference>
<evidence type="ECO:0000313" key="3">
    <source>
        <dbReference type="Proteomes" id="UP000578036"/>
    </source>
</evidence>
<dbReference type="RefSeq" id="WP_183298335.1">
    <property type="nucleotide sequence ID" value="NZ_JACHWF010000001.1"/>
</dbReference>
<name>A0A7W4YPZ3_9BURK</name>
<accession>A0A7W4YPZ3</accession>
<evidence type="ECO:0000313" key="2">
    <source>
        <dbReference type="EMBL" id="MBB3005461.1"/>
    </source>
</evidence>
<protein>
    <submittedName>
        <fullName evidence="2">tRNA A-37 threonylcarbamoyl transferase component Bud32</fullName>
    </submittedName>
</protein>
<keyword evidence="3" id="KW-1185">Reference proteome</keyword>
<dbReference type="AlphaFoldDB" id="A0A7W4YPZ3"/>
<comment type="caution">
    <text evidence="2">The sequence shown here is derived from an EMBL/GenBank/DDBJ whole genome shotgun (WGS) entry which is preliminary data.</text>
</comment>
<dbReference type="Gene3D" id="3.90.1200.10">
    <property type="match status" value="1"/>
</dbReference>
<dbReference type="Pfam" id="PF01636">
    <property type="entry name" value="APH"/>
    <property type="match status" value="1"/>
</dbReference>
<organism evidence="2 3">
    <name type="scientific">Cupriavidus alkaliphilus</name>
    <dbReference type="NCBI Taxonomy" id="942866"/>
    <lineage>
        <taxon>Bacteria</taxon>
        <taxon>Pseudomonadati</taxon>
        <taxon>Pseudomonadota</taxon>
        <taxon>Betaproteobacteria</taxon>
        <taxon>Burkholderiales</taxon>
        <taxon>Burkholderiaceae</taxon>
        <taxon>Cupriavidus</taxon>
    </lineage>
</organism>
<dbReference type="Gene3D" id="3.30.200.20">
    <property type="entry name" value="Phosphorylase Kinase, domain 1"/>
    <property type="match status" value="1"/>
</dbReference>
<evidence type="ECO:0000259" key="1">
    <source>
        <dbReference type="Pfam" id="PF01636"/>
    </source>
</evidence>
<keyword evidence="2" id="KW-0808">Transferase</keyword>
<proteinExistence type="predicted"/>
<dbReference type="GO" id="GO:0016740">
    <property type="term" value="F:transferase activity"/>
    <property type="evidence" value="ECO:0007669"/>
    <property type="project" value="UniProtKB-KW"/>
</dbReference>
<dbReference type="InterPro" id="IPR002575">
    <property type="entry name" value="Aminoglycoside_PTrfase"/>
</dbReference>
<dbReference type="InterPro" id="IPR011009">
    <property type="entry name" value="Kinase-like_dom_sf"/>
</dbReference>
<feature type="domain" description="Aminoglycoside phosphotransferase" evidence="1">
    <location>
        <begin position="26"/>
        <end position="238"/>
    </location>
</feature>
<sequence length="323" mass="36130">MMTELSAGDLKPLEPIVGRVDALTEVSGGLFNRVMRGEGELGVFYVKQLTDSARSGSFPPLPTSRTQRYAVAVSWHEHALACSADHNVVVPVLLGTSADDSLIVMSEVSGRPLYEDLVTTPMPPSLVESHLRKIVAWLGRFHERPMPERERMHAASDAFKRYKVGLQYLDLFPLLPSSLLDGAGAFVASYLQATDDVVHGDLNSRNVLVESDKIAVIDFEQGHLGEGIYDLAYILSEYVIFSHAHSHTSMETFIGATWREYVKVRPSVKLDVEECRFQVHLGFQTLYRLVGPSRTVWSGHLDDFVKRDLTAWSMDRLSKWLPT</sequence>
<reference evidence="2 3" key="1">
    <citation type="submission" date="2020-08" db="EMBL/GenBank/DDBJ databases">
        <title>Genomic Encyclopedia of Type Strains, Phase IV (KMG-V): Genome sequencing to study the core and pangenomes of soil and plant-associated prokaryotes.</title>
        <authorList>
            <person name="Whitman W."/>
        </authorList>
    </citation>
    <scope>NUCLEOTIDE SEQUENCE [LARGE SCALE GENOMIC DNA]</scope>
    <source>
        <strain evidence="2 3">SLV-2362</strain>
    </source>
</reference>